<reference evidence="13 14" key="1">
    <citation type="journal article" date="2015" name="Plant Cell">
        <title>Oil accumulation by the oleaginous diatom Fistulifera solaris as revealed by the genome and transcriptome.</title>
        <authorList>
            <person name="Tanaka T."/>
            <person name="Maeda Y."/>
            <person name="Veluchamy A."/>
            <person name="Tanaka M."/>
            <person name="Abida H."/>
            <person name="Marechal E."/>
            <person name="Bowler C."/>
            <person name="Muto M."/>
            <person name="Sunaga Y."/>
            <person name="Tanaka M."/>
            <person name="Yoshino T."/>
            <person name="Taniguchi T."/>
            <person name="Fukuda Y."/>
            <person name="Nemoto M."/>
            <person name="Matsumoto M."/>
            <person name="Wong P.S."/>
            <person name="Aburatani S."/>
            <person name="Fujibuchi W."/>
        </authorList>
    </citation>
    <scope>NUCLEOTIDE SEQUENCE [LARGE SCALE GENOMIC DNA]</scope>
    <source>
        <strain evidence="13 14">JPCC DA0580</strain>
    </source>
</reference>
<keyword evidence="5" id="KW-0489">Methyltransferase</keyword>
<evidence type="ECO:0000259" key="12">
    <source>
        <dbReference type="PROSITE" id="PS51918"/>
    </source>
</evidence>
<evidence type="ECO:0000256" key="2">
    <source>
        <dbReference type="ARBA" id="ARBA00004496"/>
    </source>
</evidence>
<dbReference type="PANTHER" id="PTHR30544">
    <property type="entry name" value="23S RRNA METHYLTRANSFERASE"/>
    <property type="match status" value="1"/>
</dbReference>
<sequence>MEPRRPKRTRKPPSPNSVLDRRAFVKALDDRGLVVKAVHIDAFYQALHRQHYPDLPEFVDRYYQHEEEASEKQKSSVPVAPLKNRISGKKNKNRVQLPQKFLEFVEDPNNGFVTVTSTVALQKTSGDQTTTKLAVRLHDGQLVESVLMRYVNQEGSRASLCVSSQCGCAMGCTFCATGTMGLSGNLTTGEILEQVVHADRILAKEWQERQKENVQSNSSKNELKLDLVRNIVFMGMGEPLDNYTNVVEACRALIDRKRWNLAHGRVTVSTVGLVKQIRRLTEELPEISLALSLHAPNQEMRSAIVPTAKNFYINDLIDALDGHMMAYLKKRLPAGTVFSAEQRIQESSRRRAMIEYVMLEGDTSSLECAHQLGKLCENRHLVVNLIPYNQTDVKDKLRCPSPEHIESFRRIVSSYGAFCTVRRTMGADIDSACGQLITLERGEKGKLRDIEDTVNQNTGNPKQAANRSNIRKSMIPQKTEPREKAFKTFDWDPWLGHLAAATGIAASCFFISTYLLLRNRNNK</sequence>
<keyword evidence="14" id="KW-1185">Reference proteome</keyword>
<dbReference type="GO" id="GO:0030488">
    <property type="term" value="P:tRNA methylation"/>
    <property type="evidence" value="ECO:0007669"/>
    <property type="project" value="TreeGrafter"/>
</dbReference>
<gene>
    <name evidence="13" type="ORF">FisN_2Hh230</name>
</gene>
<dbReference type="SUPFAM" id="SSF102114">
    <property type="entry name" value="Radical SAM enzymes"/>
    <property type="match status" value="1"/>
</dbReference>
<comment type="cofactor">
    <cofactor evidence="1">
        <name>[4Fe-4S] cluster</name>
        <dbReference type="ChEBI" id="CHEBI:49883"/>
    </cofactor>
</comment>
<dbReference type="InterPro" id="IPR040072">
    <property type="entry name" value="Methyltransferase_A"/>
</dbReference>
<dbReference type="SFLD" id="SFLDF00275">
    <property type="entry name" value="adenosine_C2_methyltransferase"/>
    <property type="match status" value="1"/>
</dbReference>
<keyword evidence="8" id="KW-0479">Metal-binding</keyword>
<comment type="caution">
    <text evidence="13">The sequence shown here is derived from an EMBL/GenBank/DDBJ whole genome shotgun (WGS) entry which is preliminary data.</text>
</comment>
<keyword evidence="11" id="KW-0472">Membrane</keyword>
<dbReference type="Proteomes" id="UP000198406">
    <property type="component" value="Unassembled WGS sequence"/>
</dbReference>
<evidence type="ECO:0000256" key="6">
    <source>
        <dbReference type="ARBA" id="ARBA00022679"/>
    </source>
</evidence>
<keyword evidence="9" id="KW-0408">Iron</keyword>
<dbReference type="SFLD" id="SFLDG01062">
    <property type="entry name" value="methyltransferase_(Class_A)"/>
    <property type="match status" value="1"/>
</dbReference>
<evidence type="ECO:0000313" key="14">
    <source>
        <dbReference type="Proteomes" id="UP000198406"/>
    </source>
</evidence>
<evidence type="ECO:0000313" key="13">
    <source>
        <dbReference type="EMBL" id="GAX12399.1"/>
    </source>
</evidence>
<keyword evidence="6" id="KW-0808">Transferase</keyword>
<keyword evidence="11" id="KW-0812">Transmembrane</keyword>
<dbReference type="InterPro" id="IPR007197">
    <property type="entry name" value="rSAM"/>
</dbReference>
<keyword evidence="7" id="KW-0949">S-adenosyl-L-methionine</keyword>
<dbReference type="OrthoDB" id="204498at2759"/>
<keyword evidence="11" id="KW-1133">Transmembrane helix</keyword>
<name>A0A1Z5JEJ9_FISSO</name>
<dbReference type="GO" id="GO:0046872">
    <property type="term" value="F:metal ion binding"/>
    <property type="evidence" value="ECO:0007669"/>
    <property type="project" value="UniProtKB-KW"/>
</dbReference>
<evidence type="ECO:0000256" key="9">
    <source>
        <dbReference type="ARBA" id="ARBA00023004"/>
    </source>
</evidence>
<organism evidence="13 14">
    <name type="scientific">Fistulifera solaris</name>
    <name type="common">Oleaginous diatom</name>
    <dbReference type="NCBI Taxonomy" id="1519565"/>
    <lineage>
        <taxon>Eukaryota</taxon>
        <taxon>Sar</taxon>
        <taxon>Stramenopiles</taxon>
        <taxon>Ochrophyta</taxon>
        <taxon>Bacillariophyta</taxon>
        <taxon>Bacillariophyceae</taxon>
        <taxon>Bacillariophycidae</taxon>
        <taxon>Naviculales</taxon>
        <taxon>Naviculaceae</taxon>
        <taxon>Fistulifera</taxon>
    </lineage>
</organism>
<keyword evidence="4" id="KW-0963">Cytoplasm</keyword>
<evidence type="ECO:0000256" key="4">
    <source>
        <dbReference type="ARBA" id="ARBA00022490"/>
    </source>
</evidence>
<keyword evidence="10" id="KW-0411">Iron-sulfur</keyword>
<dbReference type="InParanoid" id="A0A1Z5JEJ9"/>
<evidence type="ECO:0000256" key="11">
    <source>
        <dbReference type="SAM" id="Phobius"/>
    </source>
</evidence>
<evidence type="ECO:0000256" key="7">
    <source>
        <dbReference type="ARBA" id="ARBA00022691"/>
    </source>
</evidence>
<dbReference type="GO" id="GO:0008173">
    <property type="term" value="F:RNA methyltransferase activity"/>
    <property type="evidence" value="ECO:0007669"/>
    <property type="project" value="InterPro"/>
</dbReference>
<dbReference type="GO" id="GO:0005737">
    <property type="term" value="C:cytoplasm"/>
    <property type="evidence" value="ECO:0007669"/>
    <property type="project" value="UniProtKB-SubCell"/>
</dbReference>
<dbReference type="AlphaFoldDB" id="A0A1Z5JEJ9"/>
<proteinExistence type="predicted"/>
<dbReference type="Pfam" id="PF04055">
    <property type="entry name" value="Radical_SAM"/>
    <property type="match status" value="1"/>
</dbReference>
<accession>A0A1Z5JEJ9</accession>
<dbReference type="InterPro" id="IPR004383">
    <property type="entry name" value="rRNA_lsu_MTrfase_RlmN/Cfr"/>
</dbReference>
<evidence type="ECO:0000256" key="5">
    <source>
        <dbReference type="ARBA" id="ARBA00022603"/>
    </source>
</evidence>
<feature type="domain" description="Radical SAM core" evidence="12">
    <location>
        <begin position="154"/>
        <end position="428"/>
    </location>
</feature>
<dbReference type="GO" id="GO:0070475">
    <property type="term" value="P:rRNA base methylation"/>
    <property type="evidence" value="ECO:0007669"/>
    <property type="project" value="TreeGrafter"/>
</dbReference>
<dbReference type="PANTHER" id="PTHR30544:SF8">
    <property type="entry name" value="RADICAL SAM SUPERFAMILY PROTEIN"/>
    <property type="match status" value="1"/>
</dbReference>
<evidence type="ECO:0000256" key="3">
    <source>
        <dbReference type="ARBA" id="ARBA00022485"/>
    </source>
</evidence>
<evidence type="ECO:0000256" key="10">
    <source>
        <dbReference type="ARBA" id="ARBA00023014"/>
    </source>
</evidence>
<dbReference type="SFLD" id="SFLDS00029">
    <property type="entry name" value="Radical_SAM"/>
    <property type="match status" value="1"/>
</dbReference>
<dbReference type="Gene3D" id="3.20.20.70">
    <property type="entry name" value="Aldolase class I"/>
    <property type="match status" value="1"/>
</dbReference>
<dbReference type="PROSITE" id="PS51918">
    <property type="entry name" value="RADICAL_SAM"/>
    <property type="match status" value="1"/>
</dbReference>
<dbReference type="GO" id="GO:0051539">
    <property type="term" value="F:4 iron, 4 sulfur cluster binding"/>
    <property type="evidence" value="ECO:0007669"/>
    <property type="project" value="UniProtKB-KW"/>
</dbReference>
<dbReference type="EMBL" id="BDSP01000051">
    <property type="protein sequence ID" value="GAX12399.1"/>
    <property type="molecule type" value="Genomic_DNA"/>
</dbReference>
<protein>
    <recommendedName>
        <fullName evidence="12">Radical SAM core domain-containing protein</fullName>
    </recommendedName>
</protein>
<dbReference type="InterPro" id="IPR058240">
    <property type="entry name" value="rSAM_sf"/>
</dbReference>
<comment type="subcellular location">
    <subcellularLocation>
        <location evidence="2">Cytoplasm</location>
    </subcellularLocation>
</comment>
<dbReference type="InterPro" id="IPR013785">
    <property type="entry name" value="Aldolase_TIM"/>
</dbReference>
<feature type="transmembrane region" description="Helical" evidence="11">
    <location>
        <begin position="494"/>
        <end position="517"/>
    </location>
</feature>
<evidence type="ECO:0000256" key="8">
    <source>
        <dbReference type="ARBA" id="ARBA00022723"/>
    </source>
</evidence>
<evidence type="ECO:0000256" key="1">
    <source>
        <dbReference type="ARBA" id="ARBA00001966"/>
    </source>
</evidence>
<keyword evidence="3" id="KW-0004">4Fe-4S</keyword>